<dbReference type="InterPro" id="IPR030395">
    <property type="entry name" value="GP_PDE_dom"/>
</dbReference>
<name>A0A4R9GN73_9LEPT</name>
<dbReference type="PROSITE" id="PS51704">
    <property type="entry name" value="GP_PDE"/>
    <property type="match status" value="1"/>
</dbReference>
<evidence type="ECO:0000313" key="3">
    <source>
        <dbReference type="Proteomes" id="UP000297855"/>
    </source>
</evidence>
<accession>A0A4R9GN73</accession>
<feature type="domain" description="GP-PDE" evidence="1">
    <location>
        <begin position="10"/>
        <end position="253"/>
    </location>
</feature>
<keyword evidence="3" id="KW-1185">Reference proteome</keyword>
<proteinExistence type="predicted"/>
<dbReference type="EMBL" id="RQEV01000011">
    <property type="protein sequence ID" value="TGK17957.1"/>
    <property type="molecule type" value="Genomic_DNA"/>
</dbReference>
<dbReference type="SUPFAM" id="SSF51695">
    <property type="entry name" value="PLC-like phosphodiesterases"/>
    <property type="match status" value="1"/>
</dbReference>
<protein>
    <submittedName>
        <fullName evidence="2">Glycerophosphodiester phosphodiesterase</fullName>
    </submittedName>
</protein>
<dbReference type="Pfam" id="PF03009">
    <property type="entry name" value="GDPD"/>
    <property type="match status" value="1"/>
</dbReference>
<dbReference type="RefSeq" id="WP_135813614.1">
    <property type="nucleotide sequence ID" value="NZ_RQEV01000011.1"/>
</dbReference>
<dbReference type="GO" id="GO:0008081">
    <property type="term" value="F:phosphoric diester hydrolase activity"/>
    <property type="evidence" value="ECO:0007669"/>
    <property type="project" value="InterPro"/>
</dbReference>
<dbReference type="Gene3D" id="3.20.20.190">
    <property type="entry name" value="Phosphatidylinositol (PI) phosphodiesterase"/>
    <property type="match status" value="1"/>
</dbReference>
<reference evidence="2" key="1">
    <citation type="journal article" date="2019" name="PLoS Negl. Trop. Dis.">
        <title>Revisiting the worldwide diversity of Leptospira species in the environment.</title>
        <authorList>
            <person name="Vincent A.T."/>
            <person name="Schiettekatte O."/>
            <person name="Bourhy P."/>
            <person name="Veyrier F.J."/>
            <person name="Picardeau M."/>
        </authorList>
    </citation>
    <scope>NUCLEOTIDE SEQUENCE [LARGE SCALE GENOMIC DNA]</scope>
    <source>
        <strain evidence="2">SCS5</strain>
    </source>
</reference>
<dbReference type="AlphaFoldDB" id="A0A4R9GN73"/>
<dbReference type="Proteomes" id="UP000297855">
    <property type="component" value="Unassembled WGS sequence"/>
</dbReference>
<organism evidence="2 3">
    <name type="scientific">Leptospira fluminis</name>
    <dbReference type="NCBI Taxonomy" id="2484979"/>
    <lineage>
        <taxon>Bacteria</taxon>
        <taxon>Pseudomonadati</taxon>
        <taxon>Spirochaetota</taxon>
        <taxon>Spirochaetia</taxon>
        <taxon>Leptospirales</taxon>
        <taxon>Leptospiraceae</taxon>
        <taxon>Leptospira</taxon>
    </lineage>
</organism>
<dbReference type="InterPro" id="IPR017946">
    <property type="entry name" value="PLC-like_Pdiesterase_TIM-brl"/>
</dbReference>
<dbReference type="OrthoDB" id="384721at2"/>
<dbReference type="GO" id="GO:0006629">
    <property type="term" value="P:lipid metabolic process"/>
    <property type="evidence" value="ECO:0007669"/>
    <property type="project" value="InterPro"/>
</dbReference>
<sequence>MVEPFSVPSPWVIAHRGYSGEYPENTMLAFRKAMEAGADWIELDVALSLDRQIVVIHDDTLDRTTDLSGPVGDFTFDQIQTADAGSWKDRSFAKEPVPDLWSVWESVLKSDLGLNVEIKSSAYESEPKGLPIERSLVDFADSKNAFSRTLFSSFCWDSLARIRELSVDARLGVLIGGETPDWEEALELAFRLNAFSLNLSSSIASREVVEKIQSEGFQVLVYTLNSTEELKTGILTGADGIFTNYPPRMRSLLT</sequence>
<comment type="caution">
    <text evidence="2">The sequence shown here is derived from an EMBL/GenBank/DDBJ whole genome shotgun (WGS) entry which is preliminary data.</text>
</comment>
<dbReference type="PANTHER" id="PTHR46211">
    <property type="entry name" value="GLYCEROPHOSPHORYL DIESTER PHOSPHODIESTERASE"/>
    <property type="match status" value="1"/>
</dbReference>
<gene>
    <name evidence="2" type="ORF">EHO61_10880</name>
</gene>
<evidence type="ECO:0000313" key="2">
    <source>
        <dbReference type="EMBL" id="TGK17957.1"/>
    </source>
</evidence>
<evidence type="ECO:0000259" key="1">
    <source>
        <dbReference type="PROSITE" id="PS51704"/>
    </source>
</evidence>
<dbReference type="PANTHER" id="PTHR46211:SF1">
    <property type="entry name" value="GLYCEROPHOSPHODIESTER PHOSPHODIESTERASE, CYTOPLASMIC"/>
    <property type="match status" value="1"/>
</dbReference>